<comment type="similarity">
    <text evidence="6">Belongs to the TRAFAC class myosin-kinesin ATPase superfamily. Kinesin family.</text>
</comment>
<evidence type="ECO:0000256" key="4">
    <source>
        <dbReference type="ARBA" id="ARBA00023175"/>
    </source>
</evidence>
<evidence type="ECO:0000313" key="8">
    <source>
        <dbReference type="EnsemblProtists" id="PYU1_T010335"/>
    </source>
</evidence>
<evidence type="ECO:0000256" key="5">
    <source>
        <dbReference type="ARBA" id="ARBA00023212"/>
    </source>
</evidence>
<dbReference type="STRING" id="431595.K3WZD6"/>
<dbReference type="eggNOG" id="KOG0246">
    <property type="taxonomic scope" value="Eukaryota"/>
</dbReference>
<dbReference type="PROSITE" id="PS50067">
    <property type="entry name" value="KINESIN_MOTOR_2"/>
    <property type="match status" value="1"/>
</dbReference>
<dbReference type="GO" id="GO:0007018">
    <property type="term" value="P:microtubule-based movement"/>
    <property type="evidence" value="ECO:0007669"/>
    <property type="project" value="InterPro"/>
</dbReference>
<dbReference type="SUPFAM" id="SSF52540">
    <property type="entry name" value="P-loop containing nucleoside triphosphate hydrolases"/>
    <property type="match status" value="1"/>
</dbReference>
<reference evidence="9" key="2">
    <citation type="submission" date="2010-04" db="EMBL/GenBank/DDBJ databases">
        <authorList>
            <person name="Buell R."/>
            <person name="Hamilton J."/>
            <person name="Hostetler J."/>
        </authorList>
    </citation>
    <scope>NUCLEOTIDE SEQUENCE [LARGE SCALE GENOMIC DNA]</scope>
    <source>
        <strain evidence="9">DAOM:BR144</strain>
    </source>
</reference>
<dbReference type="GO" id="GO:0005524">
    <property type="term" value="F:ATP binding"/>
    <property type="evidence" value="ECO:0007669"/>
    <property type="project" value="UniProtKB-UniRule"/>
</dbReference>
<evidence type="ECO:0000256" key="3">
    <source>
        <dbReference type="ARBA" id="ARBA00022701"/>
    </source>
</evidence>
<dbReference type="PRINTS" id="PR00380">
    <property type="entry name" value="KINESINHEAVY"/>
</dbReference>
<dbReference type="VEuPathDB" id="FungiDB:PYU1_G010315"/>
<comment type="subcellular location">
    <subcellularLocation>
        <location evidence="1">Cytoplasm</location>
        <location evidence="1">Cytoskeleton</location>
    </subcellularLocation>
</comment>
<evidence type="ECO:0000256" key="6">
    <source>
        <dbReference type="PROSITE-ProRule" id="PRU00283"/>
    </source>
</evidence>
<dbReference type="EMBL" id="GL376602">
    <property type="status" value="NOT_ANNOTATED_CDS"/>
    <property type="molecule type" value="Genomic_DNA"/>
</dbReference>
<dbReference type="PANTHER" id="PTHR47971">
    <property type="entry name" value="KINESIN-RELATED PROTEIN 6"/>
    <property type="match status" value="1"/>
</dbReference>
<keyword evidence="5" id="KW-0206">Cytoskeleton</keyword>
<dbReference type="InterPro" id="IPR036961">
    <property type="entry name" value="Kinesin_motor_dom_sf"/>
</dbReference>
<dbReference type="Pfam" id="PF00225">
    <property type="entry name" value="Kinesin"/>
    <property type="match status" value="1"/>
</dbReference>
<dbReference type="HOGENOM" id="CLU_001485_5_0_1"/>
<sequence>MDKRTARKVHSDDFKRTLREIRDEFLRAHTHKQDNHTEEQQLGNDQIHVYVRKRPLLPHELEKNEFDVISSIGKREIVIHECKMRNNMRHKYVVSHHQRFSTCYDEKVDTKVIYQDSTKTLLLHAMEGGKSVCMMYGQTGSGKTYTMGGLFQYIAEDLFTEAVGSVDFAVSVSAIEIVGSKCFDLINNRSKVLVCEDSEGNTNLLNASEVEADSTNSLLQVLENVKDLRSTESTNVNNQSSRSHLVCYVNLRRPTRGGSDLGELYGQLALLDLAGSERNADSFYHDAARRKETIEINKSYLALKECIRAIGSEDSTGYVPYRSSTLTRILKSCLWSHNSKASVIATISPLSVDTEHTLHTLLCAGQMLEDAPHISTETVDVKEEGEKDTAIVPVREWDNDRVKRWFSSLRKGAFEKYVTNIGGSVDGRMVTRFTLMRFKQICNGNAVDAGHVLKALKDEMAEQDKALKARREHIVARHNK</sequence>
<keyword evidence="3" id="KW-0493">Microtubule</keyword>
<proteinExistence type="inferred from homology"/>
<keyword evidence="2" id="KW-0963">Cytoplasm</keyword>
<dbReference type="GO" id="GO:0005874">
    <property type="term" value="C:microtubule"/>
    <property type="evidence" value="ECO:0007669"/>
    <property type="project" value="UniProtKB-KW"/>
</dbReference>
<dbReference type="AlphaFoldDB" id="K3WZD6"/>
<feature type="domain" description="Kinesin motor" evidence="7">
    <location>
        <begin position="46"/>
        <end position="370"/>
    </location>
</feature>
<dbReference type="GO" id="GO:0008017">
    <property type="term" value="F:microtubule binding"/>
    <property type="evidence" value="ECO:0007669"/>
    <property type="project" value="InterPro"/>
</dbReference>
<name>K3WZD6_GLOUD</name>
<dbReference type="Proteomes" id="UP000019132">
    <property type="component" value="Unassembled WGS sequence"/>
</dbReference>
<keyword evidence="6" id="KW-0547">Nucleotide-binding</keyword>
<dbReference type="SMART" id="SM00129">
    <property type="entry name" value="KISc"/>
    <property type="match status" value="1"/>
</dbReference>
<evidence type="ECO:0000256" key="1">
    <source>
        <dbReference type="ARBA" id="ARBA00004245"/>
    </source>
</evidence>
<dbReference type="InterPro" id="IPR027640">
    <property type="entry name" value="Kinesin-like_fam"/>
</dbReference>
<reference evidence="9" key="1">
    <citation type="journal article" date="2010" name="Genome Biol.">
        <title>Genome sequence of the necrotrophic plant pathogen Pythium ultimum reveals original pathogenicity mechanisms and effector repertoire.</title>
        <authorList>
            <person name="Levesque C.A."/>
            <person name="Brouwer H."/>
            <person name="Cano L."/>
            <person name="Hamilton J.P."/>
            <person name="Holt C."/>
            <person name="Huitema E."/>
            <person name="Raffaele S."/>
            <person name="Robideau G.P."/>
            <person name="Thines M."/>
            <person name="Win J."/>
            <person name="Zerillo M.M."/>
            <person name="Beakes G.W."/>
            <person name="Boore J.L."/>
            <person name="Busam D."/>
            <person name="Dumas B."/>
            <person name="Ferriera S."/>
            <person name="Fuerstenberg S.I."/>
            <person name="Gachon C.M."/>
            <person name="Gaulin E."/>
            <person name="Govers F."/>
            <person name="Grenville-Briggs L."/>
            <person name="Horner N."/>
            <person name="Hostetler J."/>
            <person name="Jiang R.H."/>
            <person name="Johnson J."/>
            <person name="Krajaejun T."/>
            <person name="Lin H."/>
            <person name="Meijer H.J."/>
            <person name="Moore B."/>
            <person name="Morris P."/>
            <person name="Phuntmart V."/>
            <person name="Puiu D."/>
            <person name="Shetty J."/>
            <person name="Stajich J.E."/>
            <person name="Tripathy S."/>
            <person name="Wawra S."/>
            <person name="van West P."/>
            <person name="Whitty B.R."/>
            <person name="Coutinho P.M."/>
            <person name="Henrissat B."/>
            <person name="Martin F."/>
            <person name="Thomas P.D."/>
            <person name="Tyler B.M."/>
            <person name="De Vries R.P."/>
            <person name="Kamoun S."/>
            <person name="Yandell M."/>
            <person name="Tisserat N."/>
            <person name="Buell C.R."/>
        </authorList>
    </citation>
    <scope>NUCLEOTIDE SEQUENCE</scope>
    <source>
        <strain evidence="9">DAOM:BR144</strain>
    </source>
</reference>
<dbReference type="InterPro" id="IPR027417">
    <property type="entry name" value="P-loop_NTPase"/>
</dbReference>
<protein>
    <recommendedName>
        <fullName evidence="7">Kinesin motor domain-containing protein</fullName>
    </recommendedName>
</protein>
<dbReference type="InParanoid" id="K3WZD6"/>
<dbReference type="InterPro" id="IPR001752">
    <property type="entry name" value="Kinesin_motor_dom"/>
</dbReference>
<evidence type="ECO:0000256" key="2">
    <source>
        <dbReference type="ARBA" id="ARBA00022490"/>
    </source>
</evidence>
<dbReference type="EnsemblProtists" id="PYU1_T010335">
    <property type="protein sequence ID" value="PYU1_T010335"/>
    <property type="gene ID" value="PYU1_G010315"/>
</dbReference>
<reference evidence="8" key="3">
    <citation type="submission" date="2015-02" db="UniProtKB">
        <authorList>
            <consortium name="EnsemblProtists"/>
        </authorList>
    </citation>
    <scope>IDENTIFICATION</scope>
    <source>
        <strain evidence="8">DAOM BR144</strain>
    </source>
</reference>
<keyword evidence="9" id="KW-1185">Reference proteome</keyword>
<dbReference type="Gene3D" id="3.40.850.10">
    <property type="entry name" value="Kinesin motor domain"/>
    <property type="match status" value="1"/>
</dbReference>
<keyword evidence="4 6" id="KW-0505">Motor protein</keyword>
<organism evidence="8 9">
    <name type="scientific">Globisporangium ultimum (strain ATCC 200006 / CBS 805.95 / DAOM BR144)</name>
    <name type="common">Pythium ultimum</name>
    <dbReference type="NCBI Taxonomy" id="431595"/>
    <lineage>
        <taxon>Eukaryota</taxon>
        <taxon>Sar</taxon>
        <taxon>Stramenopiles</taxon>
        <taxon>Oomycota</taxon>
        <taxon>Peronosporomycetes</taxon>
        <taxon>Pythiales</taxon>
        <taxon>Pythiaceae</taxon>
        <taxon>Globisporangium</taxon>
    </lineage>
</organism>
<dbReference type="PANTHER" id="PTHR47971:SF8">
    <property type="entry name" value="KINESIN-LIKE PROTEIN"/>
    <property type="match status" value="1"/>
</dbReference>
<accession>K3WZD6</accession>
<dbReference type="GO" id="GO:0007019">
    <property type="term" value="P:microtubule depolymerization"/>
    <property type="evidence" value="ECO:0007669"/>
    <property type="project" value="TreeGrafter"/>
</dbReference>
<evidence type="ECO:0000313" key="9">
    <source>
        <dbReference type="Proteomes" id="UP000019132"/>
    </source>
</evidence>
<feature type="binding site" evidence="6">
    <location>
        <begin position="137"/>
        <end position="144"/>
    </location>
    <ligand>
        <name>ATP</name>
        <dbReference type="ChEBI" id="CHEBI:30616"/>
    </ligand>
</feature>
<evidence type="ECO:0000259" key="7">
    <source>
        <dbReference type="PROSITE" id="PS50067"/>
    </source>
</evidence>
<keyword evidence="6" id="KW-0067">ATP-binding</keyword>
<dbReference type="OMA" id="PRWIQIC"/>
<dbReference type="GO" id="GO:0003777">
    <property type="term" value="F:microtubule motor activity"/>
    <property type="evidence" value="ECO:0007669"/>
    <property type="project" value="InterPro"/>
</dbReference>